<keyword evidence="6 7" id="KW-0119">Carbohydrate metabolism</keyword>
<sequence length="234" mass="25434">MKEENKVLKMSQGLIVSCQALEDEPLHSSHIMAKMARAAEVGGAVGIRANTAVDIVAIKEEVELPVIGIYKKNYGTCPVFITPTMTEVDEIVASGAEIVAMDGTSRVRPDGTVISELFPEIRQKYPEQFFMADVATLEEAIEAERLGFDFVAPTLFGYTEETSGKKIADDDFALLRQMVREIRMAGVIAEGNVLTPEIAKQIQQIGVFAIVVGGAITRPQLITARFVDSLKGNS</sequence>
<dbReference type="SUPFAM" id="SSF51366">
    <property type="entry name" value="Ribulose-phoshate binding barrel"/>
    <property type="match status" value="1"/>
</dbReference>
<dbReference type="GO" id="GO:0019262">
    <property type="term" value="P:N-acetylneuraminate catabolic process"/>
    <property type="evidence" value="ECO:0007669"/>
    <property type="project" value="UniProtKB-UniRule"/>
</dbReference>
<evidence type="ECO:0000256" key="2">
    <source>
        <dbReference type="ARBA" id="ARBA00002147"/>
    </source>
</evidence>
<evidence type="ECO:0000256" key="5">
    <source>
        <dbReference type="ARBA" id="ARBA00023235"/>
    </source>
</evidence>
<accession>A0A4V3DQ34</accession>
<evidence type="ECO:0000256" key="4">
    <source>
        <dbReference type="ARBA" id="ARBA00007439"/>
    </source>
</evidence>
<dbReference type="PANTHER" id="PTHR36204:SF1">
    <property type="entry name" value="N-ACETYLMANNOSAMINE-6-PHOSPHATE 2-EPIMERASE-RELATED"/>
    <property type="match status" value="1"/>
</dbReference>
<evidence type="ECO:0000256" key="7">
    <source>
        <dbReference type="HAMAP-Rule" id="MF_01235"/>
    </source>
</evidence>
<dbReference type="OrthoDB" id="9781704at2"/>
<organism evidence="8 9">
    <name type="scientific">Listeria rocourtiae</name>
    <dbReference type="NCBI Taxonomy" id="647910"/>
    <lineage>
        <taxon>Bacteria</taxon>
        <taxon>Bacillati</taxon>
        <taxon>Bacillota</taxon>
        <taxon>Bacilli</taxon>
        <taxon>Bacillales</taxon>
        <taxon>Listeriaceae</taxon>
        <taxon>Listeria</taxon>
    </lineage>
</organism>
<dbReference type="STRING" id="1265846.PROCOU_11763"/>
<comment type="pathway">
    <text evidence="3 7">Amino-sugar metabolism; N-acetylneuraminate degradation; D-fructose 6-phosphate from N-acetylneuraminate: step 3/5.</text>
</comment>
<dbReference type="EC" id="5.1.3.9" evidence="7"/>
<dbReference type="Gene3D" id="3.20.20.70">
    <property type="entry name" value="Aldolase class I"/>
    <property type="match status" value="1"/>
</dbReference>
<dbReference type="GO" id="GO:0005829">
    <property type="term" value="C:cytosol"/>
    <property type="evidence" value="ECO:0007669"/>
    <property type="project" value="TreeGrafter"/>
</dbReference>
<dbReference type="CDD" id="cd04729">
    <property type="entry name" value="NanE"/>
    <property type="match status" value="1"/>
</dbReference>
<evidence type="ECO:0000313" key="8">
    <source>
        <dbReference type="EMBL" id="TDR54716.1"/>
    </source>
</evidence>
<comment type="function">
    <text evidence="2 7">Converts N-acetylmannosamine-6-phosphate (ManNAc-6-P) to N-acetylglucosamine-6-phosphate (GlcNAc-6-P).</text>
</comment>
<comment type="similarity">
    <text evidence="4 7">Belongs to the NanE family.</text>
</comment>
<evidence type="ECO:0000256" key="3">
    <source>
        <dbReference type="ARBA" id="ARBA00005081"/>
    </source>
</evidence>
<dbReference type="GO" id="GO:0006053">
    <property type="term" value="P:N-acetylmannosamine catabolic process"/>
    <property type="evidence" value="ECO:0007669"/>
    <property type="project" value="TreeGrafter"/>
</dbReference>
<dbReference type="InterPro" id="IPR007260">
    <property type="entry name" value="NanE"/>
</dbReference>
<dbReference type="InterPro" id="IPR013785">
    <property type="entry name" value="Aldolase_TIM"/>
</dbReference>
<dbReference type="UniPathway" id="UPA00629">
    <property type="reaction ID" value="UER00682"/>
</dbReference>
<dbReference type="HAMAP" id="MF_01235">
    <property type="entry name" value="ManNAc6P_epimer"/>
    <property type="match status" value="1"/>
</dbReference>
<dbReference type="PANTHER" id="PTHR36204">
    <property type="entry name" value="N-ACETYLMANNOSAMINE-6-PHOSPHATE 2-EPIMERASE-RELATED"/>
    <property type="match status" value="1"/>
</dbReference>
<keyword evidence="5 7" id="KW-0413">Isomerase</keyword>
<reference evidence="8 9" key="1">
    <citation type="submission" date="2019-03" db="EMBL/GenBank/DDBJ databases">
        <title>Genomic Encyclopedia of Type Strains, Phase III (KMG-III): the genomes of soil and plant-associated and newly described type strains.</title>
        <authorList>
            <person name="Whitman W."/>
        </authorList>
    </citation>
    <scope>NUCLEOTIDE SEQUENCE [LARGE SCALE GENOMIC DNA]</scope>
    <source>
        <strain evidence="8 9">CECT 7972</strain>
    </source>
</reference>
<evidence type="ECO:0000256" key="6">
    <source>
        <dbReference type="ARBA" id="ARBA00023277"/>
    </source>
</evidence>
<comment type="catalytic activity">
    <reaction evidence="1 7">
        <text>an N-acyl-D-glucosamine 6-phosphate = an N-acyl-D-mannosamine 6-phosphate</text>
        <dbReference type="Rhea" id="RHEA:23932"/>
        <dbReference type="ChEBI" id="CHEBI:57599"/>
        <dbReference type="ChEBI" id="CHEBI:57666"/>
        <dbReference type="EC" id="5.1.3.9"/>
    </reaction>
</comment>
<dbReference type="FunFam" id="3.20.20.70:FF:000035">
    <property type="entry name" value="Putative N-acetylmannosamine-6-phosphate 2-epimerase"/>
    <property type="match status" value="1"/>
</dbReference>
<evidence type="ECO:0000256" key="1">
    <source>
        <dbReference type="ARBA" id="ARBA00000056"/>
    </source>
</evidence>
<dbReference type="Proteomes" id="UP000295558">
    <property type="component" value="Unassembled WGS sequence"/>
</dbReference>
<protein>
    <recommendedName>
        <fullName evidence="7">Putative N-acetylmannosamine-6-phosphate 2-epimerase</fullName>
        <ecNumber evidence="7">5.1.3.9</ecNumber>
    </recommendedName>
    <alternativeName>
        <fullName evidence="7">ManNAc-6-P epimerase</fullName>
    </alternativeName>
</protein>
<dbReference type="RefSeq" id="WP_036072192.1">
    <property type="nucleotide sequence ID" value="NZ_JAARQJ010000020.1"/>
</dbReference>
<dbReference type="GO" id="GO:0005975">
    <property type="term" value="P:carbohydrate metabolic process"/>
    <property type="evidence" value="ECO:0007669"/>
    <property type="project" value="UniProtKB-UniRule"/>
</dbReference>
<dbReference type="Pfam" id="PF04131">
    <property type="entry name" value="NanE"/>
    <property type="match status" value="1"/>
</dbReference>
<dbReference type="InterPro" id="IPR011060">
    <property type="entry name" value="RibuloseP-bd_barrel"/>
</dbReference>
<evidence type="ECO:0000313" key="9">
    <source>
        <dbReference type="Proteomes" id="UP000295558"/>
    </source>
</evidence>
<proteinExistence type="inferred from homology"/>
<name>A0A4V3DQ34_9LIST</name>
<dbReference type="NCBIfam" id="NF002231">
    <property type="entry name" value="PRK01130.1"/>
    <property type="match status" value="1"/>
</dbReference>
<dbReference type="AlphaFoldDB" id="A0A4V3DQ34"/>
<gene>
    <name evidence="7" type="primary">nanE</name>
    <name evidence="8" type="ORF">DFP96_102311</name>
</gene>
<dbReference type="GO" id="GO:0047465">
    <property type="term" value="F:N-acylglucosamine-6-phosphate 2-epimerase activity"/>
    <property type="evidence" value="ECO:0007669"/>
    <property type="project" value="UniProtKB-EC"/>
</dbReference>
<dbReference type="EMBL" id="SNZK01000002">
    <property type="protein sequence ID" value="TDR54716.1"/>
    <property type="molecule type" value="Genomic_DNA"/>
</dbReference>
<comment type="caution">
    <text evidence="8">The sequence shown here is derived from an EMBL/GenBank/DDBJ whole genome shotgun (WGS) entry which is preliminary data.</text>
</comment>
<keyword evidence="9" id="KW-1185">Reference proteome</keyword>